<dbReference type="InterPro" id="IPR051548">
    <property type="entry name" value="Grx-like_ET"/>
</dbReference>
<dbReference type="Pfam" id="PF00462">
    <property type="entry name" value="Glutaredoxin"/>
    <property type="match status" value="1"/>
</dbReference>
<dbReference type="Gene3D" id="3.40.30.10">
    <property type="entry name" value="Glutaredoxin"/>
    <property type="match status" value="1"/>
</dbReference>
<proteinExistence type="predicted"/>
<dbReference type="InterPro" id="IPR036249">
    <property type="entry name" value="Thioredoxin-like_sf"/>
</dbReference>
<dbReference type="InterPro" id="IPR004045">
    <property type="entry name" value="Glutathione_S-Trfase_N"/>
</dbReference>
<dbReference type="PANTHER" id="PTHR34386:SF1">
    <property type="entry name" value="GLUTAREDOXIN-LIKE PROTEIN NRDH"/>
    <property type="match status" value="1"/>
</dbReference>
<dbReference type="GO" id="GO:0009055">
    <property type="term" value="F:electron transfer activity"/>
    <property type="evidence" value="ECO:0007669"/>
    <property type="project" value="TreeGrafter"/>
</dbReference>
<accession>A0AAU7PFL7</accession>
<reference evidence="2" key="1">
    <citation type="submission" date="2024-05" db="EMBL/GenBank/DDBJ databases">
        <title>Isolation and characterization of the novel Burkholderia jumbo bacteriophage Surprise13.</title>
        <authorList>
            <person name="Supina B.S.I."/>
            <person name="Dennis J."/>
        </authorList>
    </citation>
    <scope>NUCLEOTIDE SEQUENCE</scope>
</reference>
<evidence type="ECO:0000259" key="1">
    <source>
        <dbReference type="PROSITE" id="PS50404"/>
    </source>
</evidence>
<organism evidence="2">
    <name type="scientific">Burkholderia phage vB_BgluM-SURPRISE13</name>
    <dbReference type="NCBI Taxonomy" id="3159457"/>
    <lineage>
        <taxon>Viruses</taxon>
    </lineage>
</organism>
<dbReference type="SUPFAM" id="SSF52833">
    <property type="entry name" value="Thioredoxin-like"/>
    <property type="match status" value="1"/>
</dbReference>
<sequence>MSPVIVYSSNSCPNCENLKKALTIKAIEYQEINITERPQEAQMLREKGFRQLPVIEDNGEWMSGFTPQNFTKIVKAHSVTA</sequence>
<name>A0AAU7PFL7_9VIRU</name>
<dbReference type="EMBL" id="PP856017">
    <property type="protein sequence ID" value="XBS47746.1"/>
    <property type="molecule type" value="Genomic_DNA"/>
</dbReference>
<gene>
    <name evidence="2" type="ORF">SURPRISE13_121</name>
</gene>
<dbReference type="PANTHER" id="PTHR34386">
    <property type="entry name" value="GLUTAREDOXIN"/>
    <property type="match status" value="1"/>
</dbReference>
<dbReference type="PROSITE" id="PS50404">
    <property type="entry name" value="GST_NTER"/>
    <property type="match status" value="1"/>
</dbReference>
<protein>
    <submittedName>
        <fullName evidence="2">NrdH-redoxin family protein</fullName>
    </submittedName>
</protein>
<dbReference type="CDD" id="cd02976">
    <property type="entry name" value="NrdH"/>
    <property type="match status" value="1"/>
</dbReference>
<evidence type="ECO:0000313" key="2">
    <source>
        <dbReference type="EMBL" id="XBS47746.1"/>
    </source>
</evidence>
<dbReference type="PROSITE" id="PS51354">
    <property type="entry name" value="GLUTAREDOXIN_2"/>
    <property type="match status" value="1"/>
</dbReference>
<feature type="domain" description="GST N-terminal" evidence="1">
    <location>
        <begin position="2"/>
        <end position="81"/>
    </location>
</feature>
<dbReference type="InterPro" id="IPR002109">
    <property type="entry name" value="Glutaredoxin"/>
</dbReference>